<dbReference type="InterPro" id="IPR036397">
    <property type="entry name" value="RNaseH_sf"/>
</dbReference>
<dbReference type="PANTHER" id="PTHR46564:SF1">
    <property type="entry name" value="TRANSPOSASE"/>
    <property type="match status" value="1"/>
</dbReference>
<reference evidence="1" key="1">
    <citation type="submission" date="2013-11" db="EMBL/GenBank/DDBJ databases">
        <title>Genome sequence of the fusiform rust pathogen reveals effectors for host alternation and coevolution with pine.</title>
        <authorList>
            <consortium name="DOE Joint Genome Institute"/>
            <person name="Smith K."/>
            <person name="Pendleton A."/>
            <person name="Kubisiak T."/>
            <person name="Anderson C."/>
            <person name="Salamov A."/>
            <person name="Aerts A."/>
            <person name="Riley R."/>
            <person name="Clum A."/>
            <person name="Lindquist E."/>
            <person name="Ence D."/>
            <person name="Campbell M."/>
            <person name="Kronenberg Z."/>
            <person name="Feau N."/>
            <person name="Dhillon B."/>
            <person name="Hamelin R."/>
            <person name="Burleigh J."/>
            <person name="Smith J."/>
            <person name="Yandell M."/>
            <person name="Nelson C."/>
            <person name="Grigoriev I."/>
            <person name="Davis J."/>
        </authorList>
    </citation>
    <scope>NUCLEOTIDE SEQUENCE</scope>
    <source>
        <strain evidence="1">G11</strain>
    </source>
</reference>
<evidence type="ECO:0000313" key="2">
    <source>
        <dbReference type="Proteomes" id="UP000886653"/>
    </source>
</evidence>
<dbReference type="OrthoDB" id="2142724at2759"/>
<dbReference type="Proteomes" id="UP000886653">
    <property type="component" value="Unassembled WGS sequence"/>
</dbReference>
<evidence type="ECO:0000313" key="1">
    <source>
        <dbReference type="EMBL" id="KAG0141702.1"/>
    </source>
</evidence>
<feature type="non-terminal residue" evidence="1">
    <location>
        <position position="68"/>
    </location>
</feature>
<protein>
    <recommendedName>
        <fullName evidence="3">Tc1-like transposase DDE domain-containing protein</fullName>
    </recommendedName>
</protein>
<organism evidence="1 2">
    <name type="scientific">Cronartium quercuum f. sp. fusiforme G11</name>
    <dbReference type="NCBI Taxonomy" id="708437"/>
    <lineage>
        <taxon>Eukaryota</taxon>
        <taxon>Fungi</taxon>
        <taxon>Dikarya</taxon>
        <taxon>Basidiomycota</taxon>
        <taxon>Pucciniomycotina</taxon>
        <taxon>Pucciniomycetes</taxon>
        <taxon>Pucciniales</taxon>
        <taxon>Coleosporiaceae</taxon>
        <taxon>Cronartium</taxon>
    </lineage>
</organism>
<dbReference type="Gene3D" id="3.30.420.10">
    <property type="entry name" value="Ribonuclease H-like superfamily/Ribonuclease H"/>
    <property type="match status" value="1"/>
</dbReference>
<dbReference type="EMBL" id="MU167375">
    <property type="protein sequence ID" value="KAG0141702.1"/>
    <property type="molecule type" value="Genomic_DNA"/>
</dbReference>
<dbReference type="AlphaFoldDB" id="A0A9P6N9X7"/>
<sequence>QWTVLPAVAECGVIAAMVLKGSVEHVHIEQFLKRDLLPVMNEYPQPYSVLVLENAHIHHGDLNQSICQ</sequence>
<evidence type="ECO:0008006" key="3">
    <source>
        <dbReference type="Google" id="ProtNLM"/>
    </source>
</evidence>
<feature type="non-terminal residue" evidence="1">
    <location>
        <position position="1"/>
    </location>
</feature>
<proteinExistence type="predicted"/>
<dbReference type="PANTHER" id="PTHR46564">
    <property type="entry name" value="TRANSPOSASE"/>
    <property type="match status" value="1"/>
</dbReference>
<comment type="caution">
    <text evidence="1">The sequence shown here is derived from an EMBL/GenBank/DDBJ whole genome shotgun (WGS) entry which is preliminary data.</text>
</comment>
<accession>A0A9P6N9X7</accession>
<name>A0A9P6N9X7_9BASI</name>
<gene>
    <name evidence="1" type="ORF">CROQUDRAFT_24403</name>
</gene>
<keyword evidence="2" id="KW-1185">Reference proteome</keyword>
<dbReference type="GO" id="GO:0003676">
    <property type="term" value="F:nucleic acid binding"/>
    <property type="evidence" value="ECO:0007669"/>
    <property type="project" value="InterPro"/>
</dbReference>